<dbReference type="Proteomes" id="UP001642464">
    <property type="component" value="Unassembled WGS sequence"/>
</dbReference>
<comment type="caution">
    <text evidence="2">The sequence shown here is derived from an EMBL/GenBank/DDBJ whole genome shotgun (WGS) entry which is preliminary data.</text>
</comment>
<accession>A0ABP0N1E8</accession>
<reference evidence="2 3" key="1">
    <citation type="submission" date="2024-02" db="EMBL/GenBank/DDBJ databases">
        <authorList>
            <person name="Chen Y."/>
            <person name="Shah S."/>
            <person name="Dougan E. K."/>
            <person name="Thang M."/>
            <person name="Chan C."/>
        </authorList>
    </citation>
    <scope>NUCLEOTIDE SEQUENCE [LARGE SCALE GENOMIC DNA]</scope>
</reference>
<gene>
    <name evidence="2" type="ORF">SCF082_LOCUS30593</name>
</gene>
<keyword evidence="3" id="KW-1185">Reference proteome</keyword>
<feature type="compositionally biased region" description="Low complexity" evidence="1">
    <location>
        <begin position="157"/>
        <end position="168"/>
    </location>
</feature>
<protein>
    <recommendedName>
        <fullName evidence="4">Kringle domain-containing protein</fullName>
    </recommendedName>
</protein>
<evidence type="ECO:0008006" key="4">
    <source>
        <dbReference type="Google" id="ProtNLM"/>
    </source>
</evidence>
<evidence type="ECO:0000256" key="1">
    <source>
        <dbReference type="SAM" id="MobiDB-lite"/>
    </source>
</evidence>
<evidence type="ECO:0000313" key="2">
    <source>
        <dbReference type="EMBL" id="CAK9056857.1"/>
    </source>
</evidence>
<organism evidence="2 3">
    <name type="scientific">Durusdinium trenchii</name>
    <dbReference type="NCBI Taxonomy" id="1381693"/>
    <lineage>
        <taxon>Eukaryota</taxon>
        <taxon>Sar</taxon>
        <taxon>Alveolata</taxon>
        <taxon>Dinophyceae</taxon>
        <taxon>Suessiales</taxon>
        <taxon>Symbiodiniaceae</taxon>
        <taxon>Durusdinium</taxon>
    </lineage>
</organism>
<proteinExistence type="predicted"/>
<dbReference type="EMBL" id="CAXAMM010025358">
    <property type="protein sequence ID" value="CAK9056857.1"/>
    <property type="molecule type" value="Genomic_DNA"/>
</dbReference>
<sequence length="177" mass="19688">MIPPKGLFDLDDELLKSEPYNYGSYCQKWNGPNANKFNWCYVGWDSPCVDRRKSPNIQNPAYKDAEKNVPPQFWSEVACDAAEPNERLMGASDCCENLMYVFDGVCMLHLFLSVPMIMVLYNYIANQCGDDIQTIAQFDVMSSSDDEDEGRKSTFSAAEPAAPAATGAADKEGTEAH</sequence>
<evidence type="ECO:0000313" key="3">
    <source>
        <dbReference type="Proteomes" id="UP001642464"/>
    </source>
</evidence>
<feature type="region of interest" description="Disordered" evidence="1">
    <location>
        <begin position="143"/>
        <end position="177"/>
    </location>
</feature>
<name>A0ABP0N1E8_9DINO</name>